<dbReference type="Pfam" id="PF17393">
    <property type="entry name" value="DUF5402"/>
    <property type="match status" value="1"/>
</dbReference>
<dbReference type="EMBL" id="CP002278">
    <property type="protein sequence ID" value="ADP77229.1"/>
    <property type="molecule type" value="Genomic_DNA"/>
</dbReference>
<evidence type="ECO:0000313" key="2">
    <source>
        <dbReference type="Proteomes" id="UP000002315"/>
    </source>
</evidence>
<dbReference type="HOGENOM" id="CLU_144581_0_0_2"/>
<dbReference type="STRING" id="523846.Mfer_0429"/>
<accession>E3GY47</accession>
<organism evidence="1 2">
    <name type="scientific">Methanothermus fervidus (strain ATCC 43054 / DSM 2088 / JCM 10308 / V24 S)</name>
    <dbReference type="NCBI Taxonomy" id="523846"/>
    <lineage>
        <taxon>Archaea</taxon>
        <taxon>Methanobacteriati</taxon>
        <taxon>Methanobacteriota</taxon>
        <taxon>Methanomada group</taxon>
        <taxon>Methanobacteria</taxon>
        <taxon>Methanobacteriales</taxon>
        <taxon>Methanothermaceae</taxon>
        <taxon>Methanothermus</taxon>
    </lineage>
</organism>
<name>E3GY47_METFV</name>
<dbReference type="InterPro" id="IPR020380">
    <property type="entry name" value="Uncharacterised_MJ1658"/>
</dbReference>
<protein>
    <submittedName>
        <fullName evidence="1">Uncharacterized protein</fullName>
    </submittedName>
</protein>
<sequence>MKLNLLSDARNKIENDLQNFTGKFVYVPEVKIFKMACGCSGFLADIRGLEVEDAEVFHKHITKMIKKILKNITMKVDIVYARNFPGTSMVVGLTARKLCNRCKKEFSGKSPRPDILVLSRGKQLVKSI</sequence>
<dbReference type="KEGG" id="mfv:Mfer_0429"/>
<evidence type="ECO:0000313" key="1">
    <source>
        <dbReference type="EMBL" id="ADP77229.1"/>
    </source>
</evidence>
<gene>
    <name evidence="1" type="ordered locus">Mfer_0429</name>
</gene>
<proteinExistence type="predicted"/>
<dbReference type="OrthoDB" id="144733at2157"/>
<keyword evidence="2" id="KW-1185">Reference proteome</keyword>
<dbReference type="AlphaFoldDB" id="E3GY47"/>
<dbReference type="Proteomes" id="UP000002315">
    <property type="component" value="Chromosome"/>
</dbReference>
<reference evidence="1 2" key="1">
    <citation type="journal article" date="2010" name="Stand. Genomic Sci.">
        <title>Complete genome sequence of Methanothermus fervidus type strain (V24S).</title>
        <authorList>
            <person name="Anderson I."/>
            <person name="Djao O.D."/>
            <person name="Misra M."/>
            <person name="Chertkov O."/>
            <person name="Nolan M."/>
            <person name="Lucas S."/>
            <person name="Lapidus A."/>
            <person name="Del Rio T.G."/>
            <person name="Tice H."/>
            <person name="Cheng J.F."/>
            <person name="Tapia R."/>
            <person name="Han C."/>
            <person name="Goodwin L."/>
            <person name="Pitluck S."/>
            <person name="Liolios K."/>
            <person name="Ivanova N."/>
            <person name="Mavromatis K."/>
            <person name="Mikhailova N."/>
            <person name="Pati A."/>
            <person name="Brambilla E."/>
            <person name="Chen A."/>
            <person name="Palaniappan K."/>
            <person name="Land M."/>
            <person name="Hauser L."/>
            <person name="Chang Y.J."/>
            <person name="Jeffries C.D."/>
            <person name="Sikorski J."/>
            <person name="Spring S."/>
            <person name="Rohde M."/>
            <person name="Eichinger K."/>
            <person name="Huber H."/>
            <person name="Wirth R."/>
            <person name="Goker M."/>
            <person name="Detter J.C."/>
            <person name="Woyke T."/>
            <person name="Bristow J."/>
            <person name="Eisen J.A."/>
            <person name="Markowitz V."/>
            <person name="Hugenholtz P."/>
            <person name="Klenk H.P."/>
            <person name="Kyrpides N.C."/>
        </authorList>
    </citation>
    <scope>NUCLEOTIDE SEQUENCE [LARGE SCALE GENOMIC DNA]</scope>
    <source>
        <strain evidence="2">ATCC 43054 / DSM 2088 / JCM 10308 / V24 S</strain>
    </source>
</reference>